<dbReference type="EMBL" id="BRXZ01001378">
    <property type="protein sequence ID" value="GMH69718.1"/>
    <property type="molecule type" value="Genomic_DNA"/>
</dbReference>
<dbReference type="PANTHER" id="PTHR42714">
    <property type="entry name" value="TRNA MODIFICATION GTPASE GTPBP3"/>
    <property type="match status" value="1"/>
</dbReference>
<feature type="non-terminal residue" evidence="2">
    <location>
        <position position="144"/>
    </location>
</feature>
<name>A0A9W7EB65_9STRA</name>
<gene>
    <name evidence="2" type="ORF">TrRE_jg4289</name>
</gene>
<dbReference type="InterPro" id="IPR027368">
    <property type="entry name" value="MnmE_dom2"/>
</dbReference>
<evidence type="ECO:0000313" key="3">
    <source>
        <dbReference type="Proteomes" id="UP001165082"/>
    </source>
</evidence>
<protein>
    <recommendedName>
        <fullName evidence="1">GTP-binding protein TrmE N-terminal domain-containing protein</fullName>
    </recommendedName>
</protein>
<dbReference type="Gene3D" id="1.20.120.430">
    <property type="entry name" value="tRNA modification GTPase MnmE domain 2"/>
    <property type="match status" value="1"/>
</dbReference>
<dbReference type="PANTHER" id="PTHR42714:SF2">
    <property type="entry name" value="TRNA MODIFICATION GTPASE GTPBP3, MITOCHONDRIAL"/>
    <property type="match status" value="1"/>
</dbReference>
<proteinExistence type="predicted"/>
<dbReference type="SUPFAM" id="SSF103025">
    <property type="entry name" value="Folate-binding domain"/>
    <property type="match status" value="1"/>
</dbReference>
<dbReference type="Gene3D" id="3.30.1360.120">
    <property type="entry name" value="Probable tRNA modification gtpase trme, domain 1"/>
    <property type="match status" value="1"/>
</dbReference>
<accession>A0A9W7EB65</accession>
<sequence length="144" mass="15862">MSVVFSSPRSYTGEDLVELHVHGSRAVVAGVLDDLSLRPGLRQAERGEFTMRAYANGKLSLYEVEGLGSLLTADTSRERVQALESAGGKEVLEEWRRVLVGGMAHAEAIIDFSADGDNTDLQDTGKVWGGVREKVRDLRERMER</sequence>
<dbReference type="SUPFAM" id="SSF116878">
    <property type="entry name" value="TrmE connector domain"/>
    <property type="match status" value="1"/>
</dbReference>
<dbReference type="InterPro" id="IPR027266">
    <property type="entry name" value="TrmE/GcvT-like"/>
</dbReference>
<feature type="domain" description="GTP-binding protein TrmE N-terminal" evidence="1">
    <location>
        <begin position="2"/>
        <end position="58"/>
    </location>
</feature>
<dbReference type="CDD" id="cd14858">
    <property type="entry name" value="TrmE_N"/>
    <property type="match status" value="1"/>
</dbReference>
<dbReference type="GO" id="GO:0030488">
    <property type="term" value="P:tRNA methylation"/>
    <property type="evidence" value="ECO:0007669"/>
    <property type="project" value="TreeGrafter"/>
</dbReference>
<dbReference type="Proteomes" id="UP001165082">
    <property type="component" value="Unassembled WGS sequence"/>
</dbReference>
<dbReference type="GO" id="GO:0005737">
    <property type="term" value="C:cytoplasm"/>
    <property type="evidence" value="ECO:0007669"/>
    <property type="project" value="TreeGrafter"/>
</dbReference>
<dbReference type="GO" id="GO:0002098">
    <property type="term" value="P:tRNA wobble uridine modification"/>
    <property type="evidence" value="ECO:0007669"/>
    <property type="project" value="TreeGrafter"/>
</dbReference>
<dbReference type="OrthoDB" id="188276at2759"/>
<evidence type="ECO:0000259" key="1">
    <source>
        <dbReference type="Pfam" id="PF10396"/>
    </source>
</evidence>
<organism evidence="2 3">
    <name type="scientific">Triparma retinervis</name>
    <dbReference type="NCBI Taxonomy" id="2557542"/>
    <lineage>
        <taxon>Eukaryota</taxon>
        <taxon>Sar</taxon>
        <taxon>Stramenopiles</taxon>
        <taxon>Ochrophyta</taxon>
        <taxon>Bolidophyceae</taxon>
        <taxon>Parmales</taxon>
        <taxon>Triparmaceae</taxon>
        <taxon>Triparma</taxon>
    </lineage>
</organism>
<reference evidence="2" key="1">
    <citation type="submission" date="2022-07" db="EMBL/GenBank/DDBJ databases">
        <title>Genome analysis of Parmales, a sister group of diatoms, reveals the evolutionary specialization of diatoms from phago-mixotrophs to photoautotrophs.</title>
        <authorList>
            <person name="Ban H."/>
            <person name="Sato S."/>
            <person name="Yoshikawa S."/>
            <person name="Kazumasa Y."/>
            <person name="Nakamura Y."/>
            <person name="Ichinomiya M."/>
            <person name="Saitoh K."/>
            <person name="Sato N."/>
            <person name="Blanc-Mathieu R."/>
            <person name="Endo H."/>
            <person name="Kuwata A."/>
            <person name="Ogata H."/>
        </authorList>
    </citation>
    <scope>NUCLEOTIDE SEQUENCE</scope>
</reference>
<comment type="caution">
    <text evidence="2">The sequence shown here is derived from an EMBL/GenBank/DDBJ whole genome shotgun (WGS) entry which is preliminary data.</text>
</comment>
<dbReference type="AlphaFoldDB" id="A0A9W7EB65"/>
<evidence type="ECO:0000313" key="2">
    <source>
        <dbReference type="EMBL" id="GMH69718.1"/>
    </source>
</evidence>
<dbReference type="Pfam" id="PF10396">
    <property type="entry name" value="TrmE_N"/>
    <property type="match status" value="1"/>
</dbReference>
<dbReference type="InterPro" id="IPR018948">
    <property type="entry name" value="GTP-bd_TrmE_N"/>
</dbReference>
<keyword evidence="3" id="KW-1185">Reference proteome</keyword>